<gene>
    <name evidence="8" type="ORF">CC78DRAFT_178862</name>
</gene>
<keyword evidence="4" id="KW-0238">DNA-binding</keyword>
<dbReference type="PANTHER" id="PTHR31944">
    <property type="entry name" value="HEME-RESPONSIVE ZINC FINGER TRANSCRIPTION FACTOR HAP1"/>
    <property type="match status" value="1"/>
</dbReference>
<protein>
    <recommendedName>
        <fullName evidence="7">Zn(2)-C6 fungal-type domain-containing protein</fullName>
    </recommendedName>
</protein>
<dbReference type="PROSITE" id="PS00463">
    <property type="entry name" value="ZN2_CY6_FUNGAL_1"/>
    <property type="match status" value="1"/>
</dbReference>
<comment type="caution">
    <text evidence="8">The sequence shown here is derived from an EMBL/GenBank/DDBJ whole genome shotgun (WGS) entry which is preliminary data.</text>
</comment>
<dbReference type="Proteomes" id="UP000800093">
    <property type="component" value="Unassembled WGS sequence"/>
</dbReference>
<organism evidence="8 9">
    <name type="scientific">Lojkania enalia</name>
    <dbReference type="NCBI Taxonomy" id="147567"/>
    <lineage>
        <taxon>Eukaryota</taxon>
        <taxon>Fungi</taxon>
        <taxon>Dikarya</taxon>
        <taxon>Ascomycota</taxon>
        <taxon>Pezizomycotina</taxon>
        <taxon>Dothideomycetes</taxon>
        <taxon>Pleosporomycetidae</taxon>
        <taxon>Pleosporales</taxon>
        <taxon>Pleosporales incertae sedis</taxon>
        <taxon>Lojkania</taxon>
    </lineage>
</organism>
<evidence type="ECO:0000313" key="9">
    <source>
        <dbReference type="Proteomes" id="UP000800093"/>
    </source>
</evidence>
<evidence type="ECO:0000256" key="1">
    <source>
        <dbReference type="ARBA" id="ARBA00022723"/>
    </source>
</evidence>
<accession>A0A9P4JWG6</accession>
<dbReference type="GO" id="GO:0008270">
    <property type="term" value="F:zinc ion binding"/>
    <property type="evidence" value="ECO:0007669"/>
    <property type="project" value="InterPro"/>
</dbReference>
<dbReference type="GO" id="GO:0005634">
    <property type="term" value="C:nucleus"/>
    <property type="evidence" value="ECO:0007669"/>
    <property type="project" value="TreeGrafter"/>
</dbReference>
<dbReference type="InterPro" id="IPR051430">
    <property type="entry name" value="Fungal_TF_Env_Response"/>
</dbReference>
<dbReference type="InterPro" id="IPR036864">
    <property type="entry name" value="Zn2-C6_fun-type_DNA-bd_sf"/>
</dbReference>
<dbReference type="CDD" id="cd00067">
    <property type="entry name" value="GAL4"/>
    <property type="match status" value="1"/>
</dbReference>
<dbReference type="SUPFAM" id="SSF57701">
    <property type="entry name" value="Zn2/Cys6 DNA-binding domain"/>
    <property type="match status" value="1"/>
</dbReference>
<sequence>MTEAPASSEITKRKRKRRAVLSCNDCRRRKLKCNRELPCNRCLAGGYGKTCAYGQDSLADYVQTTLPSRNNPPNPTRQSAFLEPTDDEPTIMRSIHATSPKLDTIEQLQNRIASLESLLLSRPIGDALSGSGEAYDPGTSKCETNTTLVSLFKGRGYAIFAYGPTSPVTIVVNFPELRPFMKSLYPDSTLERLLGDIKALESRARSNSSSNRVITVQCLRNLLPDRQTVDLLVQRYMDTFETTYRIIHRPTFWASYETFWESEAGSNSDMEALLLAILACVLCTSTHEAPKYNPNGSTSRSKAIVWIKACETWLKRQSNKHRSLTTLQVRCLRLLALKTTCLKTKEFYQEVHAYIGFMKAIGMHRDPAVIGGRCSVFEGEMRRRLWATSVELELQVSVDRGVSSSLSGLDSDCAAPSNINDAELTVDMQKPPLSHPTSAFKDSSFLHLAAQTSNLRTKLCNLINRYQRGLDFRETLDFEQDVHRAIENIPRWSDPRSLQAWTHLDLLHRQWLVLLHTPKVFQTHLRSQPHHRYALLSCVETSVMLIDRHMTLLESSNFTLSCIRSDYYRAALIICYITYHASKTNDTFVLRVAQTFFGDAIEKALRLQEERSMRPGRGNHQYWYVSAAYSLVRIQLDPAREEVLKQQACDKVSRLLYKVLALQDDSSDDYMANEVGA</sequence>
<evidence type="ECO:0000313" key="8">
    <source>
        <dbReference type="EMBL" id="KAF2257776.1"/>
    </source>
</evidence>
<evidence type="ECO:0000256" key="4">
    <source>
        <dbReference type="ARBA" id="ARBA00023125"/>
    </source>
</evidence>
<name>A0A9P4JWG6_9PLEO</name>
<evidence type="ECO:0000256" key="2">
    <source>
        <dbReference type="ARBA" id="ARBA00022833"/>
    </source>
</evidence>
<keyword evidence="9" id="KW-1185">Reference proteome</keyword>
<dbReference type="Pfam" id="PF00172">
    <property type="entry name" value="Zn_clus"/>
    <property type="match status" value="1"/>
</dbReference>
<keyword evidence="5" id="KW-0804">Transcription</keyword>
<dbReference type="EMBL" id="ML986843">
    <property type="protein sequence ID" value="KAF2257776.1"/>
    <property type="molecule type" value="Genomic_DNA"/>
</dbReference>
<keyword evidence="1" id="KW-0479">Metal-binding</keyword>
<dbReference type="InterPro" id="IPR007219">
    <property type="entry name" value="XnlR_reg_dom"/>
</dbReference>
<dbReference type="GO" id="GO:0000978">
    <property type="term" value="F:RNA polymerase II cis-regulatory region sequence-specific DNA binding"/>
    <property type="evidence" value="ECO:0007669"/>
    <property type="project" value="TreeGrafter"/>
</dbReference>
<evidence type="ECO:0000259" key="7">
    <source>
        <dbReference type="PROSITE" id="PS50048"/>
    </source>
</evidence>
<dbReference type="PANTHER" id="PTHR31944:SF130">
    <property type="entry name" value="ZN(II)2CYS6 TRANSCRIPTION FACTO (EUROFUNG)"/>
    <property type="match status" value="1"/>
</dbReference>
<dbReference type="InterPro" id="IPR001138">
    <property type="entry name" value="Zn2Cys6_DnaBD"/>
</dbReference>
<dbReference type="CDD" id="cd12148">
    <property type="entry name" value="fungal_TF_MHR"/>
    <property type="match status" value="1"/>
</dbReference>
<feature type="domain" description="Zn(2)-C6 fungal-type" evidence="7">
    <location>
        <begin position="22"/>
        <end position="53"/>
    </location>
</feature>
<keyword evidence="6" id="KW-0539">Nucleus</keyword>
<keyword evidence="2" id="KW-0862">Zinc</keyword>
<proteinExistence type="predicted"/>
<dbReference type="PROSITE" id="PS50048">
    <property type="entry name" value="ZN2_CY6_FUNGAL_2"/>
    <property type="match status" value="1"/>
</dbReference>
<keyword evidence="3" id="KW-0805">Transcription regulation</keyword>
<dbReference type="SMART" id="SM00066">
    <property type="entry name" value="GAL4"/>
    <property type="match status" value="1"/>
</dbReference>
<dbReference type="OrthoDB" id="4236860at2759"/>
<reference evidence="9" key="1">
    <citation type="journal article" date="2020" name="Stud. Mycol.">
        <title>101 Dothideomycetes genomes: A test case for predicting lifestyles and emergence of pathogens.</title>
        <authorList>
            <person name="Haridas S."/>
            <person name="Albert R."/>
            <person name="Binder M."/>
            <person name="Bloem J."/>
            <person name="LaButti K."/>
            <person name="Salamov A."/>
            <person name="Andreopoulos B."/>
            <person name="Baker S."/>
            <person name="Barry K."/>
            <person name="Bills G."/>
            <person name="Bluhm B."/>
            <person name="Cannon C."/>
            <person name="Castanera R."/>
            <person name="Culley D."/>
            <person name="Daum C."/>
            <person name="Ezra D."/>
            <person name="Gonzalez J."/>
            <person name="Henrissat B."/>
            <person name="Kuo A."/>
            <person name="Liang C."/>
            <person name="Lipzen A."/>
            <person name="Lutzoni F."/>
            <person name="Magnuson J."/>
            <person name="Mondo S."/>
            <person name="Nolan M."/>
            <person name="Ohm R."/>
            <person name="Pangilinan J."/>
            <person name="Park H.-J."/>
            <person name="Ramirez L."/>
            <person name="Alfaro M."/>
            <person name="Sun H."/>
            <person name="Tritt A."/>
            <person name="Yoshinaga Y."/>
            <person name="Zwiers L.-H."/>
            <person name="Turgeon B."/>
            <person name="Goodwin S."/>
            <person name="Spatafora J."/>
            <person name="Crous P."/>
            <person name="Grigoriev I."/>
        </authorList>
    </citation>
    <scope>NUCLEOTIDE SEQUENCE [LARGE SCALE GENOMIC DNA]</scope>
    <source>
        <strain evidence="9">CBS 304.66</strain>
    </source>
</reference>
<dbReference type="GO" id="GO:0001228">
    <property type="term" value="F:DNA-binding transcription activator activity, RNA polymerase II-specific"/>
    <property type="evidence" value="ECO:0007669"/>
    <property type="project" value="TreeGrafter"/>
</dbReference>
<dbReference type="GO" id="GO:0006351">
    <property type="term" value="P:DNA-templated transcription"/>
    <property type="evidence" value="ECO:0007669"/>
    <property type="project" value="InterPro"/>
</dbReference>
<evidence type="ECO:0000256" key="5">
    <source>
        <dbReference type="ARBA" id="ARBA00023163"/>
    </source>
</evidence>
<dbReference type="Pfam" id="PF04082">
    <property type="entry name" value="Fungal_trans"/>
    <property type="match status" value="1"/>
</dbReference>
<evidence type="ECO:0000256" key="3">
    <source>
        <dbReference type="ARBA" id="ARBA00023015"/>
    </source>
</evidence>
<evidence type="ECO:0000256" key="6">
    <source>
        <dbReference type="ARBA" id="ARBA00023242"/>
    </source>
</evidence>
<dbReference type="AlphaFoldDB" id="A0A9P4JWG6"/>
<dbReference type="Gene3D" id="4.10.240.10">
    <property type="entry name" value="Zn(2)-C6 fungal-type DNA-binding domain"/>
    <property type="match status" value="1"/>
</dbReference>